<organism evidence="2 3">
    <name type="scientific">Streptococcus dentalis</name>
    <dbReference type="NCBI Taxonomy" id="3098075"/>
    <lineage>
        <taxon>Bacteria</taxon>
        <taxon>Bacillati</taxon>
        <taxon>Bacillota</taxon>
        <taxon>Bacilli</taxon>
        <taxon>Lactobacillales</taxon>
        <taxon>Streptococcaceae</taxon>
        <taxon>Streptococcus</taxon>
    </lineage>
</organism>
<accession>A0ABZ0T5Z1</accession>
<proteinExistence type="predicted"/>
<protein>
    <submittedName>
        <fullName evidence="2">ImmA/IrrE family metallo-endopeptidase</fullName>
    </submittedName>
</protein>
<keyword evidence="3" id="KW-1185">Reference proteome</keyword>
<dbReference type="InterPro" id="IPR010359">
    <property type="entry name" value="IrrE_HExxH"/>
</dbReference>
<dbReference type="Proteomes" id="UP001326636">
    <property type="component" value="Chromosome"/>
</dbReference>
<feature type="domain" description="IrrE N-terminal-like" evidence="1">
    <location>
        <begin position="7"/>
        <end position="88"/>
    </location>
</feature>
<name>A0ABZ0T5Z1_9STRE</name>
<sequence length="136" mass="15949">MTVKELCAQEGVNLCYFDGSEWHSPGFFNPALKVLAIDINLSEQDQKQVALHELGHKEHTPVQYEINRELCELQADRSMIHHLLGEELKTMDDVSEFNYVHFMERYNLKTIANEAMVIEEYKVFAEEKGYFYENRS</sequence>
<dbReference type="RefSeq" id="WP_320911268.1">
    <property type="nucleotide sequence ID" value="NZ_CP139418.1"/>
</dbReference>
<reference evidence="2 3" key="1">
    <citation type="submission" date="2023-11" db="EMBL/GenBank/DDBJ databases">
        <title>Description of Streptococcus dentalis sp. nov., Streptococcus gingivalis sp. nov., Streptococcus lingualis sp. nov. isolated from human oral cavity.</title>
        <authorList>
            <person name="Choi Y.S."/>
            <person name="Goo B.J."/>
            <person name="Bae J.W."/>
        </authorList>
    </citation>
    <scope>NUCLEOTIDE SEQUENCE [LARGE SCALE GENOMIC DNA]</scope>
    <source>
        <strain evidence="2 3">S1</strain>
    </source>
</reference>
<dbReference type="EMBL" id="CP139418">
    <property type="protein sequence ID" value="WPS54775.1"/>
    <property type="molecule type" value="Genomic_DNA"/>
</dbReference>
<evidence type="ECO:0000313" key="3">
    <source>
        <dbReference type="Proteomes" id="UP001326636"/>
    </source>
</evidence>
<gene>
    <name evidence="2" type="ORF">SM121_04640</name>
</gene>
<evidence type="ECO:0000259" key="1">
    <source>
        <dbReference type="Pfam" id="PF06114"/>
    </source>
</evidence>
<evidence type="ECO:0000313" key="2">
    <source>
        <dbReference type="EMBL" id="WPS54775.1"/>
    </source>
</evidence>
<dbReference type="Pfam" id="PF06114">
    <property type="entry name" value="Peptidase_M78"/>
    <property type="match status" value="1"/>
</dbReference>